<evidence type="ECO:0000313" key="1">
    <source>
        <dbReference type="EMBL" id="KAJ9573809.1"/>
    </source>
</evidence>
<organism evidence="1 2">
    <name type="scientific">Diploptera punctata</name>
    <name type="common">Pacific beetle cockroach</name>
    <dbReference type="NCBI Taxonomy" id="6984"/>
    <lineage>
        <taxon>Eukaryota</taxon>
        <taxon>Metazoa</taxon>
        <taxon>Ecdysozoa</taxon>
        <taxon>Arthropoda</taxon>
        <taxon>Hexapoda</taxon>
        <taxon>Insecta</taxon>
        <taxon>Pterygota</taxon>
        <taxon>Neoptera</taxon>
        <taxon>Polyneoptera</taxon>
        <taxon>Dictyoptera</taxon>
        <taxon>Blattodea</taxon>
        <taxon>Blaberoidea</taxon>
        <taxon>Blaberidae</taxon>
        <taxon>Diplopterinae</taxon>
        <taxon>Diploptera</taxon>
    </lineage>
</organism>
<dbReference type="EMBL" id="JASPKZ010010678">
    <property type="protein sequence ID" value="KAJ9573809.1"/>
    <property type="molecule type" value="Genomic_DNA"/>
</dbReference>
<protein>
    <submittedName>
        <fullName evidence="1">Uncharacterized protein</fullName>
    </submittedName>
</protein>
<dbReference type="AlphaFoldDB" id="A0AAD8E215"/>
<comment type="caution">
    <text evidence="1">The sequence shown here is derived from an EMBL/GenBank/DDBJ whole genome shotgun (WGS) entry which is preliminary data.</text>
</comment>
<reference evidence="1" key="1">
    <citation type="journal article" date="2023" name="IScience">
        <title>Live-bearing cockroach genome reveals convergent evolutionary mechanisms linked to viviparity in insects and beyond.</title>
        <authorList>
            <person name="Fouks B."/>
            <person name="Harrison M.C."/>
            <person name="Mikhailova A.A."/>
            <person name="Marchal E."/>
            <person name="English S."/>
            <person name="Carruthers M."/>
            <person name="Jennings E.C."/>
            <person name="Chiamaka E.L."/>
            <person name="Frigard R.A."/>
            <person name="Pippel M."/>
            <person name="Attardo G.M."/>
            <person name="Benoit J.B."/>
            <person name="Bornberg-Bauer E."/>
            <person name="Tobe S.S."/>
        </authorList>
    </citation>
    <scope>NUCLEOTIDE SEQUENCE</scope>
    <source>
        <strain evidence="1">Stay&amp;Tobe</strain>
    </source>
</reference>
<reference evidence="1" key="2">
    <citation type="submission" date="2023-05" db="EMBL/GenBank/DDBJ databases">
        <authorList>
            <person name="Fouks B."/>
        </authorList>
    </citation>
    <scope>NUCLEOTIDE SEQUENCE</scope>
    <source>
        <strain evidence="1">Stay&amp;Tobe</strain>
        <tissue evidence="1">Testes</tissue>
    </source>
</reference>
<keyword evidence="2" id="KW-1185">Reference proteome</keyword>
<evidence type="ECO:0000313" key="2">
    <source>
        <dbReference type="Proteomes" id="UP001233999"/>
    </source>
</evidence>
<feature type="non-terminal residue" evidence="1">
    <location>
        <position position="1"/>
    </location>
</feature>
<name>A0AAD8E215_DIPPU</name>
<sequence>KVQEWGCHTKDFRLTCRDLNAQIAILEAFFMSNTSATNINCATVAETRTTSEFPTSLSLEDNEYNENSTTTSSLLRTVRNSAGFNEPEQIRLPVKHR</sequence>
<dbReference type="Proteomes" id="UP001233999">
    <property type="component" value="Unassembled WGS sequence"/>
</dbReference>
<proteinExistence type="predicted"/>
<gene>
    <name evidence="1" type="ORF">L9F63_008806</name>
</gene>
<accession>A0AAD8E215</accession>